<feature type="region of interest" description="Disordered" evidence="1">
    <location>
        <begin position="148"/>
        <end position="223"/>
    </location>
</feature>
<dbReference type="AlphaFoldDB" id="A0A8H5JE39"/>
<keyword evidence="3" id="KW-1185">Reference proteome</keyword>
<proteinExistence type="predicted"/>
<feature type="compositionally biased region" description="Polar residues" evidence="1">
    <location>
        <begin position="59"/>
        <end position="69"/>
    </location>
</feature>
<evidence type="ECO:0000313" key="2">
    <source>
        <dbReference type="EMBL" id="KAF5552941.1"/>
    </source>
</evidence>
<feature type="compositionally biased region" description="Basic and acidic residues" evidence="1">
    <location>
        <begin position="204"/>
        <end position="213"/>
    </location>
</feature>
<accession>A0A8H5JE39</accession>
<reference evidence="2 3" key="1">
    <citation type="submission" date="2020-05" db="EMBL/GenBank/DDBJ databases">
        <title>Identification and distribution of gene clusters putatively required for synthesis of sphingolipid metabolism inhibitors in phylogenetically diverse species of the filamentous fungus Fusarium.</title>
        <authorList>
            <person name="Kim H.-S."/>
            <person name="Busman M."/>
            <person name="Brown D.W."/>
            <person name="Divon H."/>
            <person name="Uhlig S."/>
            <person name="Proctor R.H."/>
        </authorList>
    </citation>
    <scope>NUCLEOTIDE SEQUENCE [LARGE SCALE GENOMIC DNA]</scope>
    <source>
        <strain evidence="2 3">NRRL 13617</strain>
    </source>
</reference>
<evidence type="ECO:0000313" key="3">
    <source>
        <dbReference type="Proteomes" id="UP000582016"/>
    </source>
</evidence>
<feature type="compositionally biased region" description="Polar residues" evidence="1">
    <location>
        <begin position="189"/>
        <end position="200"/>
    </location>
</feature>
<comment type="caution">
    <text evidence="2">The sequence shown here is derived from an EMBL/GenBank/DDBJ whole genome shotgun (WGS) entry which is preliminary data.</text>
</comment>
<gene>
    <name evidence="2" type="ORF">FPHYL_8851</name>
</gene>
<dbReference type="EMBL" id="JAAOAQ010000347">
    <property type="protein sequence ID" value="KAF5552941.1"/>
    <property type="molecule type" value="Genomic_DNA"/>
</dbReference>
<evidence type="ECO:0000256" key="1">
    <source>
        <dbReference type="SAM" id="MobiDB-lite"/>
    </source>
</evidence>
<feature type="compositionally biased region" description="Polar residues" evidence="1">
    <location>
        <begin position="90"/>
        <end position="99"/>
    </location>
</feature>
<sequence length="471" mass="52750">MTNPDFVNAIAFQQHKGTDRAWVKRALEAFPNADSLRTIEGPWDREIPRIRDDELSPASEIQSGTSSANCMPGPSKLPKSSVLSRPPQPRVSTANNASAPGSHMGIRRLVALLFSSSRKVNLWSGYPAQRTSSSEKTVKSAVTEVLIPPKAPNNIGNFRSDVKRSGDTSSGQTNKATSMAFPNEPQKPDGNQQQTITRGNDAQEDTHHSKDNTEQIEEIDQSQSGIALTNELYVEHLIKKREDDSRLAGSNDHAQYVPVDDDDATTVIPTESATVDDNGWFRIGIQPVKLYKIDIRSLPNEMASTWVKRTVRFQYRTSDRVLPSPDEDCLSRTEIYLNMALNRWFIQEKSGYRKDLCDYTGYELSWTAGHRNASLEAICLLASTTGQIGYHVMPNVAVVMASLNTIKRKHTPIILPLLSSWLHAIELKHFETRKSRVTWLCNSINNEHIIGKDQCRRAEKPAIQYLQDLGR</sequence>
<protein>
    <submittedName>
        <fullName evidence="2">Krueppel like ous 1</fullName>
    </submittedName>
</protein>
<dbReference type="Proteomes" id="UP000582016">
    <property type="component" value="Unassembled WGS sequence"/>
</dbReference>
<feature type="region of interest" description="Disordered" evidence="1">
    <location>
        <begin position="55"/>
        <end position="101"/>
    </location>
</feature>
<feature type="compositionally biased region" description="Polar residues" evidence="1">
    <location>
        <begin position="167"/>
        <end position="177"/>
    </location>
</feature>
<name>A0A8H5JE39_9HYPO</name>
<organism evidence="2 3">
    <name type="scientific">Fusarium phyllophilum</name>
    <dbReference type="NCBI Taxonomy" id="47803"/>
    <lineage>
        <taxon>Eukaryota</taxon>
        <taxon>Fungi</taxon>
        <taxon>Dikarya</taxon>
        <taxon>Ascomycota</taxon>
        <taxon>Pezizomycotina</taxon>
        <taxon>Sordariomycetes</taxon>
        <taxon>Hypocreomycetidae</taxon>
        <taxon>Hypocreales</taxon>
        <taxon>Nectriaceae</taxon>
        <taxon>Fusarium</taxon>
        <taxon>Fusarium fujikuroi species complex</taxon>
    </lineage>
</organism>
<dbReference type="OrthoDB" id="5106509at2759"/>